<evidence type="ECO:0000313" key="1">
    <source>
        <dbReference type="EMBL" id="TFK72942.1"/>
    </source>
</evidence>
<accession>A0ACD3B5J0</accession>
<reference evidence="1 2" key="1">
    <citation type="journal article" date="2019" name="Nat. Ecol. Evol.">
        <title>Megaphylogeny resolves global patterns of mushroom evolution.</title>
        <authorList>
            <person name="Varga T."/>
            <person name="Krizsan K."/>
            <person name="Foldi C."/>
            <person name="Dima B."/>
            <person name="Sanchez-Garcia M."/>
            <person name="Sanchez-Ramirez S."/>
            <person name="Szollosi G.J."/>
            <person name="Szarkandi J.G."/>
            <person name="Papp V."/>
            <person name="Albert L."/>
            <person name="Andreopoulos W."/>
            <person name="Angelini C."/>
            <person name="Antonin V."/>
            <person name="Barry K.W."/>
            <person name="Bougher N.L."/>
            <person name="Buchanan P."/>
            <person name="Buyck B."/>
            <person name="Bense V."/>
            <person name="Catcheside P."/>
            <person name="Chovatia M."/>
            <person name="Cooper J."/>
            <person name="Damon W."/>
            <person name="Desjardin D."/>
            <person name="Finy P."/>
            <person name="Geml J."/>
            <person name="Haridas S."/>
            <person name="Hughes K."/>
            <person name="Justo A."/>
            <person name="Karasinski D."/>
            <person name="Kautmanova I."/>
            <person name="Kiss B."/>
            <person name="Kocsube S."/>
            <person name="Kotiranta H."/>
            <person name="LaButti K.M."/>
            <person name="Lechner B.E."/>
            <person name="Liimatainen K."/>
            <person name="Lipzen A."/>
            <person name="Lukacs Z."/>
            <person name="Mihaltcheva S."/>
            <person name="Morgado L.N."/>
            <person name="Niskanen T."/>
            <person name="Noordeloos M.E."/>
            <person name="Ohm R.A."/>
            <person name="Ortiz-Santana B."/>
            <person name="Ovrebo C."/>
            <person name="Racz N."/>
            <person name="Riley R."/>
            <person name="Savchenko A."/>
            <person name="Shiryaev A."/>
            <person name="Soop K."/>
            <person name="Spirin V."/>
            <person name="Szebenyi C."/>
            <person name="Tomsovsky M."/>
            <person name="Tulloss R.E."/>
            <person name="Uehling J."/>
            <person name="Grigoriev I.V."/>
            <person name="Vagvolgyi C."/>
            <person name="Papp T."/>
            <person name="Martin F.M."/>
            <person name="Miettinen O."/>
            <person name="Hibbett D.S."/>
            <person name="Nagy L.G."/>
        </authorList>
    </citation>
    <scope>NUCLEOTIDE SEQUENCE [LARGE SCALE GENOMIC DNA]</scope>
    <source>
        <strain evidence="1 2">NL-1719</strain>
    </source>
</reference>
<evidence type="ECO:0000313" key="2">
    <source>
        <dbReference type="Proteomes" id="UP000308600"/>
    </source>
</evidence>
<organism evidence="1 2">
    <name type="scientific">Pluteus cervinus</name>
    <dbReference type="NCBI Taxonomy" id="181527"/>
    <lineage>
        <taxon>Eukaryota</taxon>
        <taxon>Fungi</taxon>
        <taxon>Dikarya</taxon>
        <taxon>Basidiomycota</taxon>
        <taxon>Agaricomycotina</taxon>
        <taxon>Agaricomycetes</taxon>
        <taxon>Agaricomycetidae</taxon>
        <taxon>Agaricales</taxon>
        <taxon>Pluteineae</taxon>
        <taxon>Pluteaceae</taxon>
        <taxon>Pluteus</taxon>
    </lineage>
</organism>
<keyword evidence="2" id="KW-1185">Reference proteome</keyword>
<dbReference type="Proteomes" id="UP000308600">
    <property type="component" value="Unassembled WGS sequence"/>
</dbReference>
<dbReference type="EMBL" id="ML208280">
    <property type="protein sequence ID" value="TFK72942.1"/>
    <property type="molecule type" value="Genomic_DNA"/>
</dbReference>
<sequence>MKPQPWSQFRQAQQQQQQQQQQHPFPQSHPQLEHEYFTSLAGPTNERHFSPEAQVSSIAPSPPSTTLHGAYNPNTQQTHSRTSSFGQSSSLDGVFGQPVYGYTGQAPSNNTLDPSAFISQPVQNVNNQQHGFSFQPPANLTLNAGQETPQGLVSSYLTRSPDPLHVPFPPAAQQQRIPNFQAFPTPGPSTNKRARVREYADDVDEEENDTKEEAKAKPLGACLRCKNLKVRCESRTDTDPCKRCMNSGHECIIPGRKKRRAPPKRETLINEIRRQADEIKGLMAQLEALNAKPGGTSEAGSSSAVQSPVLSPTSLRRGSLLGTEGETSNNVINPETQQVVADWIAKARESFEEFDGFIAGGGLPRSYIVGQDSEEVYSSDDDFGVSEDLGHLDVGDGQDYAFAVESVDGPSPQPTNGGTLHRTPSMSSLGSAGTAGTNQFKRNVNDRSAALPPNSSSAFGLFSDLARKKNRLQGSTDGGEEEAPPAGIANTEFFESTPLDKVGTTPTKDQHPTPHILARGLITPAEAEKLFHIYFDQMNLSISLLDPVMYTAQRTYYRSPFLFTVVCAIASRFYTERPELYAQAMHYAQLAAGTALISGKKNVEMVSAYILLSLYPVPAKRWEDQRSWLYLGLAIRCATDLNLHIPNTAKPINEIHAREMLNRTRVWLNCFNVDRSTGSQYGKPPIINNADYVANHSEDWWKSSPYNMKHFDIHTCAYNAELRVMAGFLAKIYNNPEHPSGLNQNVELEAIAIETDDELQKLGAKWMVSLEQTDLTDPQNLFRTGLLKLAYSYARLGCLSYGFQHALGKGQNRENPFLLRCLNAATDVVQAVLNNNCSPDQSRYLRHGPEAQSVFVTFASAFLVKLLQPKFSAYLTIDQREEIRNLVQKVIDLLGSPEVAIDNRHGPKLYSRFLKGLLAAPMARDPAASPSASSSISVSRSKQRGLKSASQTPDRTTSMTPPPAADAEVTTPPLGRSSLSPAPMEQATDFNSFAPNDGGAIDPFAQLYTSTNDFDQFGTSGGDMWMFGPDTTMGNDLDSMGWGSDPQIPGMCLISSAHLPLLFFVG</sequence>
<protein>
    <submittedName>
        <fullName evidence="1">Uncharacterized protein</fullName>
    </submittedName>
</protein>
<gene>
    <name evidence="1" type="ORF">BDN72DRAFT_762497</name>
</gene>
<name>A0ACD3B5J0_9AGAR</name>
<proteinExistence type="predicted"/>